<dbReference type="EMBL" id="REGN01003291">
    <property type="protein sequence ID" value="RNA23431.1"/>
    <property type="molecule type" value="Genomic_DNA"/>
</dbReference>
<dbReference type="AlphaFoldDB" id="A0A3M7RIM9"/>
<accession>A0A3M7RIM9</accession>
<dbReference type="Proteomes" id="UP000276133">
    <property type="component" value="Unassembled WGS sequence"/>
</dbReference>
<reference evidence="1 2" key="1">
    <citation type="journal article" date="2018" name="Sci. Rep.">
        <title>Genomic signatures of local adaptation to the degree of environmental predictability in rotifers.</title>
        <authorList>
            <person name="Franch-Gras L."/>
            <person name="Hahn C."/>
            <person name="Garcia-Roger E.M."/>
            <person name="Carmona M.J."/>
            <person name="Serra M."/>
            <person name="Gomez A."/>
        </authorList>
    </citation>
    <scope>NUCLEOTIDE SEQUENCE [LARGE SCALE GENOMIC DNA]</scope>
    <source>
        <strain evidence="1">HYR1</strain>
    </source>
</reference>
<comment type="caution">
    <text evidence="1">The sequence shown here is derived from an EMBL/GenBank/DDBJ whole genome shotgun (WGS) entry which is preliminary data.</text>
</comment>
<sequence>MSSNNCNILLTIFLYSLKLQNKSLNTFTSSNICYSFDVVLKRINRANTFNRKWILKFRIVISIPSKKYPTKLFTKRTSV</sequence>
<name>A0A3M7RIM9_BRAPC</name>
<evidence type="ECO:0000313" key="2">
    <source>
        <dbReference type="Proteomes" id="UP000276133"/>
    </source>
</evidence>
<keyword evidence="2" id="KW-1185">Reference proteome</keyword>
<protein>
    <submittedName>
        <fullName evidence="1">Uncharacterized protein</fullName>
    </submittedName>
</protein>
<evidence type="ECO:0000313" key="1">
    <source>
        <dbReference type="EMBL" id="RNA23431.1"/>
    </source>
</evidence>
<gene>
    <name evidence="1" type="ORF">BpHYR1_052852</name>
</gene>
<proteinExistence type="predicted"/>
<organism evidence="1 2">
    <name type="scientific">Brachionus plicatilis</name>
    <name type="common">Marine rotifer</name>
    <name type="synonym">Brachionus muelleri</name>
    <dbReference type="NCBI Taxonomy" id="10195"/>
    <lineage>
        <taxon>Eukaryota</taxon>
        <taxon>Metazoa</taxon>
        <taxon>Spiralia</taxon>
        <taxon>Gnathifera</taxon>
        <taxon>Rotifera</taxon>
        <taxon>Eurotatoria</taxon>
        <taxon>Monogononta</taxon>
        <taxon>Pseudotrocha</taxon>
        <taxon>Ploima</taxon>
        <taxon>Brachionidae</taxon>
        <taxon>Brachionus</taxon>
    </lineage>
</organism>